<feature type="compositionally biased region" description="Low complexity" evidence="1">
    <location>
        <begin position="472"/>
        <end position="484"/>
    </location>
</feature>
<dbReference type="AlphaFoldDB" id="E1ZEZ3"/>
<dbReference type="InParanoid" id="E1ZEZ3"/>
<keyword evidence="3" id="KW-1185">Reference proteome</keyword>
<accession>E1ZEZ3</accession>
<dbReference type="InterPro" id="IPR004344">
    <property type="entry name" value="TTL/TTLL_fam"/>
</dbReference>
<gene>
    <name evidence="2" type="ORF">CHLNCDRAFT_57891</name>
</gene>
<dbReference type="KEGG" id="cvr:CHLNCDRAFT_57891"/>
<proteinExistence type="predicted"/>
<evidence type="ECO:0000313" key="2">
    <source>
        <dbReference type="EMBL" id="EFN55580.1"/>
    </source>
</evidence>
<organism evidence="3">
    <name type="scientific">Chlorella variabilis</name>
    <name type="common">Green alga</name>
    <dbReference type="NCBI Taxonomy" id="554065"/>
    <lineage>
        <taxon>Eukaryota</taxon>
        <taxon>Viridiplantae</taxon>
        <taxon>Chlorophyta</taxon>
        <taxon>core chlorophytes</taxon>
        <taxon>Trebouxiophyceae</taxon>
        <taxon>Chlorellales</taxon>
        <taxon>Chlorellaceae</taxon>
        <taxon>Chlorella clade</taxon>
        <taxon>Chlorella</taxon>
    </lineage>
</organism>
<dbReference type="OrthoDB" id="438544at2759"/>
<feature type="region of interest" description="Disordered" evidence="1">
    <location>
        <begin position="313"/>
        <end position="337"/>
    </location>
</feature>
<protein>
    <recommendedName>
        <fullName evidence="4">Tubulin-tyrosine ligase</fullName>
    </recommendedName>
</protein>
<name>E1ZEZ3_CHLVA</name>
<evidence type="ECO:0008006" key="4">
    <source>
        <dbReference type="Google" id="ProtNLM"/>
    </source>
</evidence>
<dbReference type="EMBL" id="GL433844">
    <property type="protein sequence ID" value="EFN55580.1"/>
    <property type="molecule type" value="Genomic_DNA"/>
</dbReference>
<dbReference type="Gene3D" id="3.30.470.20">
    <property type="entry name" value="ATP-grasp fold, B domain"/>
    <property type="match status" value="1"/>
</dbReference>
<feature type="compositionally biased region" description="Low complexity" evidence="1">
    <location>
        <begin position="396"/>
        <end position="414"/>
    </location>
</feature>
<evidence type="ECO:0000313" key="3">
    <source>
        <dbReference type="Proteomes" id="UP000008141"/>
    </source>
</evidence>
<dbReference type="RefSeq" id="XP_005847682.1">
    <property type="nucleotide sequence ID" value="XM_005847620.1"/>
</dbReference>
<evidence type="ECO:0000256" key="1">
    <source>
        <dbReference type="SAM" id="MobiDB-lite"/>
    </source>
</evidence>
<sequence length="491" mass="50751">MKAAGATAALGTARVYWQGAHATHLVSGRPFQSPLGKLHAEGLALLGSAGWTRVPAADPRVPGFALTTRKGADFPAAGAGLPAVRQFPQRCTAVLDDKRLLAECLEAEGCPHLAPRTWPDAESFLHQHSASTTAQAPADWQLAAGGSRRGLWFLKHRHGVKGQAVHPFTSLPPLLERLRSLGGGGGGGGGRQQWVVQEGVSPPLLLPDGRKFMLRAHVLLLLLGSSRQEQAQGQPQAQPAGLAGAAGAAGQLAAWVHRDVIVTPHARPLCQPAAGAGEAAAGAADPAVHVSSRGSSHPRPYLLSELRLGAQQQLDAEGQRAGQQRGPGEPWETGSGSLQRQLWHRVCEISAAAVAAAARRGLVPGEADQRATLYHLLAFDFGVADAAAAPPPDPAGQPSGQGAAAATPAAGAVQPPRQPQVLLLEANSYPAIASGTMAAVPRAVYTRLMADLLSLVVLPGLRRAQAAEQTAAEQAAAEPEAPQEGGFCRVL</sequence>
<dbReference type="Pfam" id="PF03133">
    <property type="entry name" value="TTL"/>
    <property type="match status" value="1"/>
</dbReference>
<dbReference type="GeneID" id="17355013"/>
<dbReference type="Proteomes" id="UP000008141">
    <property type="component" value="Unassembled WGS sequence"/>
</dbReference>
<feature type="region of interest" description="Disordered" evidence="1">
    <location>
        <begin position="388"/>
        <end position="414"/>
    </location>
</feature>
<feature type="region of interest" description="Disordered" evidence="1">
    <location>
        <begin position="472"/>
        <end position="491"/>
    </location>
</feature>
<reference evidence="2 3" key="1">
    <citation type="journal article" date="2010" name="Plant Cell">
        <title>The Chlorella variabilis NC64A genome reveals adaptation to photosymbiosis, coevolution with viruses, and cryptic sex.</title>
        <authorList>
            <person name="Blanc G."/>
            <person name="Duncan G."/>
            <person name="Agarkova I."/>
            <person name="Borodovsky M."/>
            <person name="Gurnon J."/>
            <person name="Kuo A."/>
            <person name="Lindquist E."/>
            <person name="Lucas S."/>
            <person name="Pangilinan J."/>
            <person name="Polle J."/>
            <person name="Salamov A."/>
            <person name="Terry A."/>
            <person name="Yamada T."/>
            <person name="Dunigan D.D."/>
            <person name="Grigoriev I.V."/>
            <person name="Claverie J.M."/>
            <person name="Van Etten J.L."/>
        </authorList>
    </citation>
    <scope>NUCLEOTIDE SEQUENCE [LARGE SCALE GENOMIC DNA]</scope>
    <source>
        <strain evidence="2 3">NC64A</strain>
    </source>
</reference>